<dbReference type="OrthoDB" id="2018133at2759"/>
<dbReference type="FunFam" id="3.90.226.10:FF:000009">
    <property type="entry name" value="Carnitinyl-CoA dehydratase"/>
    <property type="match status" value="1"/>
</dbReference>
<sequence>MQLHRISLLSFEPSLVRVEVDAAGIALVKINRPEKRNALSQKLIDTLIDAMAMVERDVKVRVVVLTGSRTTGPFSAGADLGELLHISTTQAYATQYLADLNKSIISMRKPIICAVAGFALGGGFELAMMCDIIYAASDAKFGLPELTVGTIPGAGGTQRLTRVVGKQKAMDMILTSKTMTGSELEAIGLVARSFPLDEVLEEAMKSAGLIALRSVPVVGLAKEAILSAEQTTLDAGLKLERSLYYGSFALEDRTEGMAAFVEKRRPVFKDC</sequence>
<keyword evidence="4" id="KW-1185">Reference proteome</keyword>
<evidence type="ECO:0000313" key="3">
    <source>
        <dbReference type="EMBL" id="KAG9230507.1"/>
    </source>
</evidence>
<dbReference type="Pfam" id="PF00378">
    <property type="entry name" value="ECH_1"/>
    <property type="match status" value="1"/>
</dbReference>
<dbReference type="PANTHER" id="PTHR11941">
    <property type="entry name" value="ENOYL-COA HYDRATASE-RELATED"/>
    <property type="match status" value="1"/>
</dbReference>
<name>A0A9P7YC54_9HELO</name>
<gene>
    <name evidence="3" type="ORF">BJ875DRAFT_537086</name>
</gene>
<dbReference type="GO" id="GO:0005739">
    <property type="term" value="C:mitochondrion"/>
    <property type="evidence" value="ECO:0007669"/>
    <property type="project" value="TreeGrafter"/>
</dbReference>
<dbReference type="EMBL" id="MU251666">
    <property type="protein sequence ID" value="KAG9230507.1"/>
    <property type="molecule type" value="Genomic_DNA"/>
</dbReference>
<reference evidence="3" key="1">
    <citation type="journal article" date="2021" name="IMA Fungus">
        <title>Genomic characterization of three marine fungi, including Emericellopsis atlantica sp. nov. with signatures of a generalist lifestyle and marine biomass degradation.</title>
        <authorList>
            <person name="Hagestad O.C."/>
            <person name="Hou L."/>
            <person name="Andersen J.H."/>
            <person name="Hansen E.H."/>
            <person name="Altermark B."/>
            <person name="Li C."/>
            <person name="Kuhnert E."/>
            <person name="Cox R.J."/>
            <person name="Crous P.W."/>
            <person name="Spatafora J.W."/>
            <person name="Lail K."/>
            <person name="Amirebrahimi M."/>
            <person name="Lipzen A."/>
            <person name="Pangilinan J."/>
            <person name="Andreopoulos W."/>
            <person name="Hayes R.D."/>
            <person name="Ng V."/>
            <person name="Grigoriev I.V."/>
            <person name="Jackson S.A."/>
            <person name="Sutton T.D.S."/>
            <person name="Dobson A.D.W."/>
            <person name="Rama T."/>
        </authorList>
    </citation>
    <scope>NUCLEOTIDE SEQUENCE</scope>
    <source>
        <strain evidence="3">TRa018bII</strain>
    </source>
</reference>
<evidence type="ECO:0000313" key="4">
    <source>
        <dbReference type="Proteomes" id="UP000824998"/>
    </source>
</evidence>
<dbReference type="CDD" id="cd06558">
    <property type="entry name" value="crotonase-like"/>
    <property type="match status" value="1"/>
</dbReference>
<dbReference type="Gene3D" id="3.90.226.10">
    <property type="entry name" value="2-enoyl-CoA Hydratase, Chain A, domain 1"/>
    <property type="match status" value="1"/>
</dbReference>
<dbReference type="AlphaFoldDB" id="A0A9P7YC54"/>
<dbReference type="GO" id="GO:0016836">
    <property type="term" value="F:hydro-lyase activity"/>
    <property type="evidence" value="ECO:0007669"/>
    <property type="project" value="UniProtKB-ARBA"/>
</dbReference>
<dbReference type="InterPro" id="IPR014748">
    <property type="entry name" value="Enoyl-CoA_hydra_C"/>
</dbReference>
<accession>A0A9P7YC54</accession>
<keyword evidence="2" id="KW-0456">Lyase</keyword>
<proteinExistence type="inferred from homology"/>
<dbReference type="SUPFAM" id="SSF52096">
    <property type="entry name" value="ClpP/crotonase"/>
    <property type="match status" value="1"/>
</dbReference>
<comment type="caution">
    <text evidence="3">The sequence shown here is derived from an EMBL/GenBank/DDBJ whole genome shotgun (WGS) entry which is preliminary data.</text>
</comment>
<protein>
    <submittedName>
        <fullName evidence="3">Enoyl-CoA hydratase</fullName>
    </submittedName>
</protein>
<comment type="similarity">
    <text evidence="1">Belongs to the enoyl-CoA hydratase/isomerase family.</text>
</comment>
<dbReference type="FunFam" id="1.10.12.10:FF:000001">
    <property type="entry name" value="Probable enoyl-CoA hydratase, mitochondrial"/>
    <property type="match status" value="1"/>
</dbReference>
<dbReference type="PANTHER" id="PTHR11941:SF54">
    <property type="entry name" value="ENOYL-COA HYDRATASE, MITOCHONDRIAL"/>
    <property type="match status" value="1"/>
</dbReference>
<evidence type="ECO:0000256" key="1">
    <source>
        <dbReference type="ARBA" id="ARBA00005254"/>
    </source>
</evidence>
<dbReference type="Proteomes" id="UP000824998">
    <property type="component" value="Unassembled WGS sequence"/>
</dbReference>
<dbReference type="GO" id="GO:0006635">
    <property type="term" value="P:fatty acid beta-oxidation"/>
    <property type="evidence" value="ECO:0007669"/>
    <property type="project" value="TreeGrafter"/>
</dbReference>
<evidence type="ECO:0000256" key="2">
    <source>
        <dbReference type="ARBA" id="ARBA00023239"/>
    </source>
</evidence>
<dbReference type="InterPro" id="IPR029045">
    <property type="entry name" value="ClpP/crotonase-like_dom_sf"/>
</dbReference>
<dbReference type="InterPro" id="IPR001753">
    <property type="entry name" value="Enoyl-CoA_hydra/iso"/>
</dbReference>
<organism evidence="3 4">
    <name type="scientific">Amylocarpus encephaloides</name>
    <dbReference type="NCBI Taxonomy" id="45428"/>
    <lineage>
        <taxon>Eukaryota</taxon>
        <taxon>Fungi</taxon>
        <taxon>Dikarya</taxon>
        <taxon>Ascomycota</taxon>
        <taxon>Pezizomycotina</taxon>
        <taxon>Leotiomycetes</taxon>
        <taxon>Helotiales</taxon>
        <taxon>Helotiales incertae sedis</taxon>
        <taxon>Amylocarpus</taxon>
    </lineage>
</organism>
<dbReference type="Gene3D" id="1.10.12.10">
    <property type="entry name" value="Lyase 2-enoyl-coa Hydratase, Chain A, domain 2"/>
    <property type="match status" value="1"/>
</dbReference>